<dbReference type="Proteomes" id="UP000546126">
    <property type="component" value="Unassembled WGS sequence"/>
</dbReference>
<dbReference type="RefSeq" id="WP_175600496.1">
    <property type="nucleotide sequence ID" value="NZ_JABWGO010000002.1"/>
</dbReference>
<keyword evidence="3" id="KW-1185">Reference proteome</keyword>
<name>A0A7Y6IMC2_9ACTN</name>
<accession>A0A7Y6IMC2</accession>
<reference evidence="2 3" key="1">
    <citation type="submission" date="2020-06" db="EMBL/GenBank/DDBJ databases">
        <authorList>
            <person name="Chanama M."/>
        </authorList>
    </citation>
    <scope>NUCLEOTIDE SEQUENCE [LARGE SCALE GENOMIC DNA]</scope>
    <source>
        <strain evidence="2 3">TBRC6557</strain>
    </source>
</reference>
<feature type="region of interest" description="Disordered" evidence="1">
    <location>
        <begin position="82"/>
        <end position="111"/>
    </location>
</feature>
<dbReference type="InterPro" id="IPR038765">
    <property type="entry name" value="Papain-like_cys_pep_sf"/>
</dbReference>
<dbReference type="SUPFAM" id="SSF54001">
    <property type="entry name" value="Cysteine proteinases"/>
    <property type="match status" value="1"/>
</dbReference>
<dbReference type="EMBL" id="JABWGO010000002">
    <property type="protein sequence ID" value="NUW40919.1"/>
    <property type="molecule type" value="Genomic_DNA"/>
</dbReference>
<dbReference type="AlphaFoldDB" id="A0A7Y6IMC2"/>
<sequence length="111" mass="12072">MGRRRDHTVIFLAIARHPGIAARARYGSTGHLVPGWWPAHLIPEVWDPAEGRRRLVEPAFEEGRTPPGETALPLADELATLPEDPATLPEDPARARGHGVPGGDALLLRAR</sequence>
<comment type="caution">
    <text evidence="2">The sequence shown here is derived from an EMBL/GenBank/DDBJ whole genome shotgun (WGS) entry which is preliminary data.</text>
</comment>
<proteinExistence type="predicted"/>
<evidence type="ECO:0000256" key="1">
    <source>
        <dbReference type="SAM" id="MobiDB-lite"/>
    </source>
</evidence>
<protein>
    <submittedName>
        <fullName evidence="2">Uncharacterized protein</fullName>
    </submittedName>
</protein>
<gene>
    <name evidence="2" type="ORF">HT134_12305</name>
</gene>
<evidence type="ECO:0000313" key="2">
    <source>
        <dbReference type="EMBL" id="NUW40919.1"/>
    </source>
</evidence>
<evidence type="ECO:0000313" key="3">
    <source>
        <dbReference type="Proteomes" id="UP000546126"/>
    </source>
</evidence>
<organism evidence="2 3">
    <name type="scientific">Nonomuraea rhodomycinica</name>
    <dbReference type="NCBI Taxonomy" id="1712872"/>
    <lineage>
        <taxon>Bacteria</taxon>
        <taxon>Bacillati</taxon>
        <taxon>Actinomycetota</taxon>
        <taxon>Actinomycetes</taxon>
        <taxon>Streptosporangiales</taxon>
        <taxon>Streptosporangiaceae</taxon>
        <taxon>Nonomuraea</taxon>
    </lineage>
</organism>